<accession>A0A9P7VK09</accession>
<gene>
    <name evidence="1" type="ORF">BT62DRAFT_374728</name>
</gene>
<dbReference type="AlphaFoldDB" id="A0A9P7VK09"/>
<dbReference type="Proteomes" id="UP000812287">
    <property type="component" value="Unassembled WGS sequence"/>
</dbReference>
<evidence type="ECO:0000313" key="2">
    <source>
        <dbReference type="Proteomes" id="UP000812287"/>
    </source>
</evidence>
<comment type="caution">
    <text evidence="1">The sequence shown here is derived from an EMBL/GenBank/DDBJ whole genome shotgun (WGS) entry which is preliminary data.</text>
</comment>
<organism evidence="1 2">
    <name type="scientific">Guyanagaster necrorhizus</name>
    <dbReference type="NCBI Taxonomy" id="856835"/>
    <lineage>
        <taxon>Eukaryota</taxon>
        <taxon>Fungi</taxon>
        <taxon>Dikarya</taxon>
        <taxon>Basidiomycota</taxon>
        <taxon>Agaricomycotina</taxon>
        <taxon>Agaricomycetes</taxon>
        <taxon>Agaricomycetidae</taxon>
        <taxon>Agaricales</taxon>
        <taxon>Marasmiineae</taxon>
        <taxon>Physalacriaceae</taxon>
        <taxon>Guyanagaster</taxon>
    </lineage>
</organism>
<dbReference type="EMBL" id="MU250550">
    <property type="protein sequence ID" value="KAG7442546.1"/>
    <property type="molecule type" value="Genomic_DNA"/>
</dbReference>
<evidence type="ECO:0000313" key="1">
    <source>
        <dbReference type="EMBL" id="KAG7442546.1"/>
    </source>
</evidence>
<evidence type="ECO:0008006" key="3">
    <source>
        <dbReference type="Google" id="ProtNLM"/>
    </source>
</evidence>
<name>A0A9P7VK09_9AGAR</name>
<sequence length="332" mass="38065">MTEIPLNWSPCTGCTCPNHNLPSRNFSPNRHTLDDPNLSRLMCSNDEPIESEVATLHAMTASYEAEIQDINAEESRLAQFISYMKNRISLAEQKAKALCQERQRISEAIIEKKRLFHPIRRLSAEILLRIFRSTIDFPISRTFSEENDQWEFHPSDSMLWSIEMVCRRWSVVSLSFPELWSFVNVVITDSNFGEDYHGIAYVRRLGMQLARSKLHRLSLSILNDYSHSSFNSLPPALVAILFAISGRVDCLHLYLPAIMFSKIPSLHLPMPSLTNLCLIAMDGEATDDYHDMDLFHCPLLRELHVVDIFNVSGSFALPWAQITTFTHDHARL</sequence>
<dbReference type="OrthoDB" id="2822157at2759"/>
<proteinExistence type="predicted"/>
<dbReference type="RefSeq" id="XP_043036046.1">
    <property type="nucleotide sequence ID" value="XM_043180685.1"/>
</dbReference>
<keyword evidence="2" id="KW-1185">Reference proteome</keyword>
<reference evidence="1" key="1">
    <citation type="submission" date="2020-11" db="EMBL/GenBank/DDBJ databases">
        <title>Adaptations for nitrogen fixation in a non-lichenized fungal sporocarp promotes dispersal by wood-feeding termites.</title>
        <authorList>
            <consortium name="DOE Joint Genome Institute"/>
            <person name="Koch R.A."/>
            <person name="Yoon G."/>
            <person name="Arayal U."/>
            <person name="Lail K."/>
            <person name="Amirebrahimi M."/>
            <person name="Labutti K."/>
            <person name="Lipzen A."/>
            <person name="Riley R."/>
            <person name="Barry K."/>
            <person name="Henrissat B."/>
            <person name="Grigoriev I.V."/>
            <person name="Herr J.R."/>
            <person name="Aime M.C."/>
        </authorList>
    </citation>
    <scope>NUCLEOTIDE SEQUENCE</scope>
    <source>
        <strain evidence="1">MCA 3950</strain>
    </source>
</reference>
<protein>
    <recommendedName>
        <fullName evidence="3">F-box domain-containing protein</fullName>
    </recommendedName>
</protein>
<dbReference type="GeneID" id="66102981"/>